<keyword evidence="2" id="KW-1185">Reference proteome</keyword>
<evidence type="ECO:0000313" key="2">
    <source>
        <dbReference type="Proteomes" id="UP000032142"/>
    </source>
</evidence>
<dbReference type="EMBL" id="KN415477">
    <property type="protein sequence ID" value="KHG20345.1"/>
    <property type="molecule type" value="Genomic_DNA"/>
</dbReference>
<proteinExistence type="predicted"/>
<accession>A0A0B0P5Q2</accession>
<organism evidence="1 2">
    <name type="scientific">Gossypium arboreum</name>
    <name type="common">Tree cotton</name>
    <name type="synonym">Gossypium nanking</name>
    <dbReference type="NCBI Taxonomy" id="29729"/>
    <lineage>
        <taxon>Eukaryota</taxon>
        <taxon>Viridiplantae</taxon>
        <taxon>Streptophyta</taxon>
        <taxon>Embryophyta</taxon>
        <taxon>Tracheophyta</taxon>
        <taxon>Spermatophyta</taxon>
        <taxon>Magnoliopsida</taxon>
        <taxon>eudicotyledons</taxon>
        <taxon>Gunneridae</taxon>
        <taxon>Pentapetalae</taxon>
        <taxon>rosids</taxon>
        <taxon>malvids</taxon>
        <taxon>Malvales</taxon>
        <taxon>Malvaceae</taxon>
        <taxon>Malvoideae</taxon>
        <taxon>Gossypium</taxon>
    </lineage>
</organism>
<sequence length="12" mass="1428">MCAFWIYPGRAI</sequence>
<gene>
    <name evidence="1" type="ORF">F383_23985</name>
</gene>
<protein>
    <submittedName>
        <fullName evidence="1">Uncharacterized protein</fullName>
    </submittedName>
</protein>
<reference evidence="2" key="1">
    <citation type="submission" date="2014-09" db="EMBL/GenBank/DDBJ databases">
        <authorList>
            <person name="Mudge J."/>
            <person name="Ramaraj T."/>
            <person name="Lindquist I.E."/>
            <person name="Bharti A.K."/>
            <person name="Sundararajan A."/>
            <person name="Cameron C.T."/>
            <person name="Woodward J.E."/>
            <person name="May G.D."/>
            <person name="Brubaker C."/>
            <person name="Broadhvest J."/>
            <person name="Wilkins T.A."/>
        </authorList>
    </citation>
    <scope>NUCLEOTIDE SEQUENCE</scope>
    <source>
        <strain evidence="2">cv. AKA8401</strain>
    </source>
</reference>
<evidence type="ECO:0000313" key="1">
    <source>
        <dbReference type="EMBL" id="KHG20345.1"/>
    </source>
</evidence>
<dbReference type="Proteomes" id="UP000032142">
    <property type="component" value="Unassembled WGS sequence"/>
</dbReference>
<name>A0A0B0P5Q2_GOSAR</name>